<protein>
    <recommendedName>
        <fullName evidence="2">YCII-related domain-containing protein</fullName>
    </recommendedName>
</protein>
<dbReference type="Proteomes" id="UP000056905">
    <property type="component" value="Chromosome"/>
</dbReference>
<dbReference type="STRING" id="69395.AQ619_01620"/>
<dbReference type="InterPro" id="IPR005545">
    <property type="entry name" value="YCII"/>
</dbReference>
<feature type="domain" description="YCII-related" evidence="2">
    <location>
        <begin position="1"/>
        <end position="109"/>
    </location>
</feature>
<gene>
    <name evidence="3" type="ORF">AQ619_01620</name>
</gene>
<dbReference type="AlphaFoldDB" id="A0A0P0NVZ7"/>
<name>A0A0P0NVZ7_9CAUL</name>
<dbReference type="PANTHER" id="PTHR35174:SF3">
    <property type="entry name" value="BLL7171 PROTEIN"/>
    <property type="match status" value="1"/>
</dbReference>
<accession>A0A0P0NVZ7</accession>
<dbReference type="KEGG" id="chq:AQ619_01620"/>
<evidence type="ECO:0000256" key="1">
    <source>
        <dbReference type="ARBA" id="ARBA00007689"/>
    </source>
</evidence>
<dbReference type="OrthoDB" id="9807535at2"/>
<dbReference type="PANTHER" id="PTHR35174">
    <property type="entry name" value="BLL7171 PROTEIN-RELATED"/>
    <property type="match status" value="1"/>
</dbReference>
<evidence type="ECO:0000313" key="4">
    <source>
        <dbReference type="Proteomes" id="UP000056905"/>
    </source>
</evidence>
<keyword evidence="4" id="KW-1185">Reference proteome</keyword>
<dbReference type="EMBL" id="CP013002">
    <property type="protein sequence ID" value="ALL12163.1"/>
    <property type="molecule type" value="Genomic_DNA"/>
</dbReference>
<dbReference type="Gene3D" id="3.30.70.1060">
    <property type="entry name" value="Dimeric alpha+beta barrel"/>
    <property type="match status" value="1"/>
</dbReference>
<sequence length="114" mass="12014">MKYMLLIYETEANYAGEAGEKLLADIIAQHMKLGAELAASGIDWSGSELAPTFTAATVGGNGVVHDGPFAETHEQLGGYYMVDVPDREAAIAWARKIPLSPGGKVEVRPTGGHG</sequence>
<evidence type="ECO:0000313" key="3">
    <source>
        <dbReference type="EMBL" id="ALL12163.1"/>
    </source>
</evidence>
<dbReference type="SUPFAM" id="SSF54909">
    <property type="entry name" value="Dimeric alpha+beta barrel"/>
    <property type="match status" value="1"/>
</dbReference>
<dbReference type="Pfam" id="PF03795">
    <property type="entry name" value="YCII"/>
    <property type="match status" value="1"/>
</dbReference>
<evidence type="ECO:0000259" key="2">
    <source>
        <dbReference type="Pfam" id="PF03795"/>
    </source>
</evidence>
<comment type="similarity">
    <text evidence="1">Belongs to the YciI family.</text>
</comment>
<dbReference type="InterPro" id="IPR011008">
    <property type="entry name" value="Dimeric_a/b-barrel"/>
</dbReference>
<proteinExistence type="inferred from homology"/>
<reference evidence="3 4" key="1">
    <citation type="submission" date="2015-10" db="EMBL/GenBank/DDBJ databases">
        <title>Conservation of the essential genome among Caulobacter and Brevundimonas species.</title>
        <authorList>
            <person name="Scott D."/>
            <person name="Ely B."/>
        </authorList>
    </citation>
    <scope>NUCLEOTIDE SEQUENCE [LARGE SCALE GENOMIC DNA]</scope>
    <source>
        <strain evidence="3 4">CB4</strain>
    </source>
</reference>
<organism evidence="3 4">
    <name type="scientific">Caulobacter henricii</name>
    <dbReference type="NCBI Taxonomy" id="69395"/>
    <lineage>
        <taxon>Bacteria</taxon>
        <taxon>Pseudomonadati</taxon>
        <taxon>Pseudomonadota</taxon>
        <taxon>Alphaproteobacteria</taxon>
        <taxon>Caulobacterales</taxon>
        <taxon>Caulobacteraceae</taxon>
        <taxon>Caulobacter</taxon>
    </lineage>
</organism>